<dbReference type="GO" id="GO:0005576">
    <property type="term" value="C:extracellular region"/>
    <property type="evidence" value="ECO:0007669"/>
    <property type="project" value="TreeGrafter"/>
</dbReference>
<gene>
    <name evidence="8" type="ordered locus">Acear_1086</name>
</gene>
<dbReference type="Gene3D" id="1.20.1430.10">
    <property type="entry name" value="Families 57/38 glycoside transferase, middle domain"/>
    <property type="match status" value="1"/>
</dbReference>
<dbReference type="CAZy" id="GH57">
    <property type="family name" value="Glycoside Hydrolase Family 57"/>
</dbReference>
<dbReference type="InterPro" id="IPR027291">
    <property type="entry name" value="Glyco_hydro_38_N_sf"/>
</dbReference>
<evidence type="ECO:0000256" key="4">
    <source>
        <dbReference type="PIRSR" id="PIRSR640042-2"/>
    </source>
</evidence>
<evidence type="ECO:0000259" key="7">
    <source>
        <dbReference type="Pfam" id="PF09210"/>
    </source>
</evidence>
<reference evidence="8 9" key="1">
    <citation type="journal article" date="2010" name="Stand. Genomic Sci.">
        <title>Complete genome sequence of Acetohalobium arabaticum type strain (Z-7288).</title>
        <authorList>
            <person name="Sikorski J."/>
            <person name="Lapidus A."/>
            <person name="Chertkov O."/>
            <person name="Lucas S."/>
            <person name="Copeland A."/>
            <person name="Glavina Del Rio T."/>
            <person name="Nolan M."/>
            <person name="Tice H."/>
            <person name="Cheng J.F."/>
            <person name="Han C."/>
            <person name="Brambilla E."/>
            <person name="Pitluck S."/>
            <person name="Liolios K."/>
            <person name="Ivanova N."/>
            <person name="Mavromatis K."/>
            <person name="Mikhailova N."/>
            <person name="Pati A."/>
            <person name="Bruce D."/>
            <person name="Detter C."/>
            <person name="Tapia R."/>
            <person name="Goodwin L."/>
            <person name="Chen A."/>
            <person name="Palaniappan K."/>
            <person name="Land M."/>
            <person name="Hauser L."/>
            <person name="Chang Y.J."/>
            <person name="Jeffries C.D."/>
            <person name="Rohde M."/>
            <person name="Goker M."/>
            <person name="Spring S."/>
            <person name="Woyke T."/>
            <person name="Bristow J."/>
            <person name="Eisen J.A."/>
            <person name="Markowitz V."/>
            <person name="Hugenholtz P."/>
            <person name="Kyrpides N.C."/>
            <person name="Klenk H.P."/>
        </authorList>
    </citation>
    <scope>NUCLEOTIDE SEQUENCE [LARGE SCALE GENOMIC DNA]</scope>
    <source>
        <strain evidence="9">ATCC 49924 / DSM 5501 / Z-7288</strain>
    </source>
</reference>
<name>D9QQ18_ACEAZ</name>
<comment type="similarity">
    <text evidence="1 5">Belongs to the glycosyl hydrolase 57 family.</text>
</comment>
<dbReference type="Proteomes" id="UP000001661">
    <property type="component" value="Chromosome"/>
</dbReference>
<accession>D9QQ18</accession>
<keyword evidence="2 5" id="KW-0119">Carbohydrate metabolism</keyword>
<dbReference type="InterPro" id="IPR037090">
    <property type="entry name" value="57_glycoside_trans_central"/>
</dbReference>
<dbReference type="InterPro" id="IPR028995">
    <property type="entry name" value="Glyco_hydro_57/38_cen_sf"/>
</dbReference>
<dbReference type="eggNOG" id="COG1543">
    <property type="taxonomic scope" value="Bacteria"/>
</dbReference>
<dbReference type="PANTHER" id="PTHR41695">
    <property type="entry name" value="1,4-ALPHA-GLUCAN BRANCHING ENZYME RV3031-RELATED"/>
    <property type="match status" value="1"/>
</dbReference>
<feature type="binding site" evidence="4">
    <location>
        <position position="261"/>
    </location>
    <ligand>
        <name>substrate</name>
    </ligand>
</feature>
<proteinExistence type="inferred from homology"/>
<feature type="active site" description="Nucleophile" evidence="3">
    <location>
        <position position="192"/>
    </location>
</feature>
<protein>
    <recommendedName>
        <fullName evidence="10">(1-&gt;4)-alpha-D-glucan branching enzyme</fullName>
    </recommendedName>
</protein>
<evidence type="ECO:0008006" key="10">
    <source>
        <dbReference type="Google" id="ProtNLM"/>
    </source>
</evidence>
<dbReference type="InterPro" id="IPR040042">
    <property type="entry name" value="Branching_enz_MT3115-like"/>
</dbReference>
<dbReference type="PANTHER" id="PTHR41695:SF1">
    <property type="entry name" value="1,4-ALPHA-GLUCAN BRANCHING ENZYME TK1436"/>
    <property type="match status" value="1"/>
</dbReference>
<feature type="binding site" evidence="4">
    <location>
        <position position="469"/>
    </location>
    <ligand>
        <name>substrate</name>
    </ligand>
</feature>
<dbReference type="SUPFAM" id="SSF88713">
    <property type="entry name" value="Glycoside hydrolase/deacetylase"/>
    <property type="match status" value="1"/>
</dbReference>
<evidence type="ECO:0000313" key="8">
    <source>
        <dbReference type="EMBL" id="ADL12609.1"/>
    </source>
</evidence>
<evidence type="ECO:0000256" key="3">
    <source>
        <dbReference type="PIRSR" id="PIRSR640042-1"/>
    </source>
</evidence>
<feature type="binding site" evidence="4">
    <location>
        <position position="244"/>
    </location>
    <ligand>
        <name>substrate</name>
    </ligand>
</feature>
<evidence type="ECO:0000256" key="1">
    <source>
        <dbReference type="ARBA" id="ARBA00006821"/>
    </source>
</evidence>
<dbReference type="InterPro" id="IPR011330">
    <property type="entry name" value="Glyco_hydro/deAcase_b/a-brl"/>
</dbReference>
<feature type="active site" description="Proton donor" evidence="3">
    <location>
        <position position="355"/>
    </location>
</feature>
<dbReference type="KEGG" id="aar:Acear_1086"/>
<feature type="domain" description="1,4-alpha-glucan branching enzyme C-terminal" evidence="7">
    <location>
        <begin position="429"/>
        <end position="529"/>
    </location>
</feature>
<evidence type="ECO:0000313" key="9">
    <source>
        <dbReference type="Proteomes" id="UP000001661"/>
    </source>
</evidence>
<evidence type="ECO:0000259" key="6">
    <source>
        <dbReference type="Pfam" id="PF03065"/>
    </source>
</evidence>
<dbReference type="Gene3D" id="3.20.110.10">
    <property type="entry name" value="Glycoside hydrolase 38, N terminal domain"/>
    <property type="match status" value="1"/>
</dbReference>
<evidence type="ECO:0000256" key="2">
    <source>
        <dbReference type="ARBA" id="ARBA00023277"/>
    </source>
</evidence>
<dbReference type="OrthoDB" id="9803279at2"/>
<dbReference type="RefSeq" id="WP_013278055.1">
    <property type="nucleotide sequence ID" value="NC_014378.1"/>
</dbReference>
<dbReference type="Pfam" id="PF09210">
    <property type="entry name" value="BE_C"/>
    <property type="match status" value="1"/>
</dbReference>
<dbReference type="SUPFAM" id="SSF88688">
    <property type="entry name" value="Families 57/38 glycoside transferase middle domain"/>
    <property type="match status" value="1"/>
</dbReference>
<feature type="domain" description="Glycoside hydrolase family 57 N-terminal" evidence="6">
    <location>
        <begin position="10"/>
        <end position="401"/>
    </location>
</feature>
<evidence type="ECO:0000256" key="5">
    <source>
        <dbReference type="RuleBase" id="RU361196"/>
    </source>
</evidence>
<dbReference type="STRING" id="574087.Acear_1086"/>
<dbReference type="GO" id="GO:0003844">
    <property type="term" value="F:1,4-alpha-glucan branching enzyme activity"/>
    <property type="evidence" value="ECO:0007669"/>
    <property type="project" value="InterPro"/>
</dbReference>
<dbReference type="InterPro" id="IPR015293">
    <property type="entry name" value="BE_C"/>
</dbReference>
<dbReference type="Pfam" id="PF03065">
    <property type="entry name" value="Glyco_hydro_57"/>
    <property type="match status" value="1"/>
</dbReference>
<keyword evidence="9" id="KW-1185">Reference proteome</keyword>
<dbReference type="EMBL" id="CP002105">
    <property type="protein sequence ID" value="ADL12609.1"/>
    <property type="molecule type" value="Genomic_DNA"/>
</dbReference>
<dbReference type="InterPro" id="IPR004300">
    <property type="entry name" value="Glyco_hydro_57_N"/>
</dbReference>
<feature type="binding site" evidence="4">
    <location>
        <position position="409"/>
    </location>
    <ligand>
        <name>substrate</name>
    </ligand>
</feature>
<dbReference type="GO" id="GO:0030979">
    <property type="term" value="P:alpha-glucan biosynthetic process"/>
    <property type="evidence" value="ECO:0007669"/>
    <property type="project" value="InterPro"/>
</dbReference>
<dbReference type="HOGENOM" id="CLU_008192_1_0_9"/>
<organism evidence="8 9">
    <name type="scientific">Acetohalobium arabaticum (strain ATCC 49924 / DSM 5501 / Z-7288)</name>
    <dbReference type="NCBI Taxonomy" id="574087"/>
    <lineage>
        <taxon>Bacteria</taxon>
        <taxon>Bacillati</taxon>
        <taxon>Bacillota</taxon>
        <taxon>Clostridia</taxon>
        <taxon>Halanaerobiales</taxon>
        <taxon>Halobacteroidaceae</taxon>
        <taxon>Acetohalobium</taxon>
    </lineage>
</organism>
<dbReference type="AlphaFoldDB" id="D9QQ18"/>
<sequence length="533" mass="63159">MSKNKGYLSLVLHAHLPFVRHPEHDNFLEERWLYEAITETYIPLIKQFEELHQNEVDYKLTVSLSPTLISMLTDELLQQRYIDYLDRLIGLTNSEVDRTSDQPQMNQTARMYLDKFKEAKEIFIGWYNKDLIAAFKEFQELGYLELIVCGATHGYLPLMEEYPEAVRAQIELAVNTYKQYFDRKPKGIWLPECGYYPGLDKILADYNLRFFILDTHGLLYATPRPKYGAFAPVYTESGVAAFGRDNQSSEKVWSAEEGYPGDHNYREYYRDIGFDLSFDYLQPYIQQEVRVNTGLKYYKITGEDSNLQEKELYNYQKALDRAKIHAEDFIQQQIEQIEKLNDLMDRKPMITAPYDAELFGHWWYEGPNFLNYLIRKLDNDQEVIELISPVEYLKEYPENQVCEPPMCSWGANGYNDVWVEDSNAWIYRHLHQAADKMIELATDYEEPDSLTERALNQAARELLLAQSSDWAFIMKTDTMVEYAVKRTKSHIHRFFNLYNQIKMDDLDVDWLEELEYKDNIFSEIDYRVYSEEY</sequence>
<dbReference type="CDD" id="cd10792">
    <property type="entry name" value="GH57N_AmyC_like"/>
    <property type="match status" value="1"/>
</dbReference>